<proteinExistence type="predicted"/>
<feature type="non-terminal residue" evidence="1">
    <location>
        <position position="41"/>
    </location>
</feature>
<reference evidence="1" key="1">
    <citation type="submission" date="2018-05" db="EMBL/GenBank/DDBJ databases">
        <authorList>
            <person name="Lanie J.A."/>
            <person name="Ng W.-L."/>
            <person name="Kazmierczak K.M."/>
            <person name="Andrzejewski T.M."/>
            <person name="Davidsen T.M."/>
            <person name="Wayne K.J."/>
            <person name="Tettelin H."/>
            <person name="Glass J.I."/>
            <person name="Rusch D."/>
            <person name="Podicherti R."/>
            <person name="Tsui H.-C.T."/>
            <person name="Winkler M.E."/>
        </authorList>
    </citation>
    <scope>NUCLEOTIDE SEQUENCE</scope>
</reference>
<organism evidence="1">
    <name type="scientific">marine metagenome</name>
    <dbReference type="NCBI Taxonomy" id="408172"/>
    <lineage>
        <taxon>unclassified sequences</taxon>
        <taxon>metagenomes</taxon>
        <taxon>ecological metagenomes</taxon>
    </lineage>
</organism>
<name>A0A383DNU8_9ZZZZ</name>
<evidence type="ECO:0000313" key="1">
    <source>
        <dbReference type="EMBL" id="SVE46171.1"/>
    </source>
</evidence>
<dbReference type="EMBL" id="UINC01218932">
    <property type="protein sequence ID" value="SVE46171.1"/>
    <property type="molecule type" value="Genomic_DNA"/>
</dbReference>
<protein>
    <submittedName>
        <fullName evidence="1">Uncharacterized protein</fullName>
    </submittedName>
</protein>
<sequence length="41" mass="4706">MMINYGTVIPVPKCGRVVATWSSSNLKQQYTPNQWRDSAYD</sequence>
<dbReference type="AlphaFoldDB" id="A0A383DNU8"/>
<accession>A0A383DNU8</accession>
<gene>
    <name evidence="1" type="ORF">METZ01_LOCUS499025</name>
</gene>